<reference evidence="3" key="1">
    <citation type="journal article" date="2019" name="Int. J. Syst. Evol. Microbiol.">
        <title>The Global Catalogue of Microorganisms (GCM) 10K type strain sequencing project: providing services to taxonomists for standard genome sequencing and annotation.</title>
        <authorList>
            <consortium name="The Broad Institute Genomics Platform"/>
            <consortium name="The Broad Institute Genome Sequencing Center for Infectious Disease"/>
            <person name="Wu L."/>
            <person name="Ma J."/>
        </authorList>
    </citation>
    <scope>NUCLEOTIDE SEQUENCE [LARGE SCALE GENOMIC DNA]</scope>
    <source>
        <strain evidence="3">PJ61</strain>
    </source>
</reference>
<name>A0ABV8WGT4_9MICC</name>
<organism evidence="2 3">
    <name type="scientific">Arthrobacter sedimenti</name>
    <dbReference type="NCBI Taxonomy" id="2694931"/>
    <lineage>
        <taxon>Bacteria</taxon>
        <taxon>Bacillati</taxon>
        <taxon>Actinomycetota</taxon>
        <taxon>Actinomycetes</taxon>
        <taxon>Micrococcales</taxon>
        <taxon>Micrococcaceae</taxon>
        <taxon>Arthrobacter</taxon>
    </lineage>
</organism>
<evidence type="ECO:0000256" key="1">
    <source>
        <dbReference type="SAM" id="MobiDB-lite"/>
    </source>
</evidence>
<accession>A0ABV8WGT4</accession>
<dbReference type="EMBL" id="JBHSDQ010000001">
    <property type="protein sequence ID" value="MFC4395150.1"/>
    <property type="molecule type" value="Genomic_DNA"/>
</dbReference>
<dbReference type="Gene3D" id="2.60.120.10">
    <property type="entry name" value="Jelly Rolls"/>
    <property type="match status" value="1"/>
</dbReference>
<dbReference type="RefSeq" id="WP_376976431.1">
    <property type="nucleotide sequence ID" value="NZ_JBHSDQ010000001.1"/>
</dbReference>
<dbReference type="InterPro" id="IPR011051">
    <property type="entry name" value="RmlC_Cupin_sf"/>
</dbReference>
<gene>
    <name evidence="2" type="ORF">ACFO0G_03535</name>
</gene>
<dbReference type="SUPFAM" id="SSF51182">
    <property type="entry name" value="RmlC-like cupins"/>
    <property type="match status" value="1"/>
</dbReference>
<protein>
    <submittedName>
        <fullName evidence="2">Cupin domain-containing protein</fullName>
    </submittedName>
</protein>
<dbReference type="Proteomes" id="UP001595778">
    <property type="component" value="Unassembled WGS sequence"/>
</dbReference>
<feature type="region of interest" description="Disordered" evidence="1">
    <location>
        <begin position="96"/>
        <end position="115"/>
    </location>
</feature>
<evidence type="ECO:0000313" key="2">
    <source>
        <dbReference type="EMBL" id="MFC4395150.1"/>
    </source>
</evidence>
<sequence>MADPIAVNPQHYRLVFENDRVRVLEYSDGPGDSTGTHSHPDSVMVTLSSFARRLQSGGREVDVELREGQARWLDAQEHSGTNTGTTPTHCLFIELKEPRQDLQSAPTGRLGPAAS</sequence>
<comment type="caution">
    <text evidence="2">The sequence shown here is derived from an EMBL/GenBank/DDBJ whole genome shotgun (WGS) entry which is preliminary data.</text>
</comment>
<keyword evidence="3" id="KW-1185">Reference proteome</keyword>
<proteinExistence type="predicted"/>
<evidence type="ECO:0000313" key="3">
    <source>
        <dbReference type="Proteomes" id="UP001595778"/>
    </source>
</evidence>
<dbReference type="InterPro" id="IPR014710">
    <property type="entry name" value="RmlC-like_jellyroll"/>
</dbReference>